<feature type="compositionally biased region" description="Low complexity" evidence="3">
    <location>
        <begin position="75"/>
        <end position="92"/>
    </location>
</feature>
<dbReference type="Gene3D" id="3.40.33.10">
    <property type="entry name" value="CAP"/>
    <property type="match status" value="1"/>
</dbReference>
<sequence>MSFTRKVTVYKQGCGGQRTVTTVTQSSSSCFSSSSSSNFQNFENFQNCQNVTWNKNTPPSAAQVLLPQKSTFCPTAEATPSATSTSSSSSSSFEQTVLEEHNRLRARHSAQPLKLNPAISRYAQEWANNLAARNTMQHRSNNRYGENLYACFGKIVVGGEDAVKSWYDEIKHYRFGQPSPGNFSQVGHFTQVVWKESRELGVGMAKNGNNVYIVCNYDPPGNFMGKYASNVTSS</sequence>
<dbReference type="EMBL" id="DS231815">
    <property type="protein sequence ID" value="EDS35183.1"/>
    <property type="molecule type" value="Genomic_DNA"/>
</dbReference>
<reference evidence="6" key="2">
    <citation type="submission" date="2021-02" db="UniProtKB">
        <authorList>
            <consortium name="EnsemblMetazoa"/>
        </authorList>
    </citation>
    <scope>IDENTIFICATION</scope>
    <source>
        <strain evidence="6">JHB</strain>
    </source>
</reference>
<dbReference type="InterPro" id="IPR018244">
    <property type="entry name" value="Allrgn_V5/Tpx1_CS"/>
</dbReference>
<organism>
    <name type="scientific">Culex quinquefasciatus</name>
    <name type="common">Southern house mosquito</name>
    <name type="synonym">Culex pungens</name>
    <dbReference type="NCBI Taxonomy" id="7176"/>
    <lineage>
        <taxon>Eukaryota</taxon>
        <taxon>Metazoa</taxon>
        <taxon>Ecdysozoa</taxon>
        <taxon>Arthropoda</taxon>
        <taxon>Hexapoda</taxon>
        <taxon>Insecta</taxon>
        <taxon>Pterygota</taxon>
        <taxon>Neoptera</taxon>
        <taxon>Endopterygota</taxon>
        <taxon>Diptera</taxon>
        <taxon>Nematocera</taxon>
        <taxon>Culicoidea</taxon>
        <taxon>Culicidae</taxon>
        <taxon>Culicinae</taxon>
        <taxon>Culicini</taxon>
        <taxon>Culex</taxon>
        <taxon>Culex</taxon>
    </lineage>
</organism>
<dbReference type="PROSITE" id="PS51257">
    <property type="entry name" value="PROKAR_LIPOPROTEIN"/>
    <property type="match status" value="1"/>
</dbReference>
<dbReference type="VEuPathDB" id="VectorBase:CPIJ000210"/>
<name>B0VZU1_CULQU</name>
<gene>
    <name evidence="6" type="primary">6031131</name>
    <name evidence="5" type="ORF">CpipJ_CPIJ000210</name>
</gene>
<keyword evidence="7" id="KW-1185">Reference proteome</keyword>
<feature type="region of interest" description="Disordered" evidence="3">
    <location>
        <begin position="75"/>
        <end position="108"/>
    </location>
</feature>
<keyword evidence="2" id="KW-0964">Secreted</keyword>
<dbReference type="FunCoup" id="B0VZU1">
    <property type="interactions" value="13"/>
</dbReference>
<evidence type="ECO:0000256" key="3">
    <source>
        <dbReference type="SAM" id="MobiDB-lite"/>
    </source>
</evidence>
<proteinExistence type="predicted"/>
<evidence type="ECO:0000313" key="6">
    <source>
        <dbReference type="EnsemblMetazoa" id="CPIJ000210-PA"/>
    </source>
</evidence>
<dbReference type="FunFam" id="3.40.33.10:FF:000010">
    <property type="entry name" value="Predicted protein"/>
    <property type="match status" value="1"/>
</dbReference>
<dbReference type="InParanoid" id="B0VZU1"/>
<dbReference type="InterPro" id="IPR035940">
    <property type="entry name" value="CAP_sf"/>
</dbReference>
<accession>B0VZU1</accession>
<dbReference type="STRING" id="7176.B0VZU1"/>
<dbReference type="KEGG" id="cqu:CpipJ_CPIJ000210"/>
<dbReference type="EnsemblMetazoa" id="CPIJ000210-RA">
    <property type="protein sequence ID" value="CPIJ000210-PA"/>
    <property type="gene ID" value="CPIJ000210"/>
</dbReference>
<dbReference type="PROSITE" id="PS01009">
    <property type="entry name" value="CRISP_1"/>
    <property type="match status" value="1"/>
</dbReference>
<dbReference type="PROSITE" id="PS01010">
    <property type="entry name" value="CRISP_2"/>
    <property type="match status" value="1"/>
</dbReference>
<dbReference type="eggNOG" id="KOG3017">
    <property type="taxonomic scope" value="Eukaryota"/>
</dbReference>
<dbReference type="VEuPathDB" id="VectorBase:CQUJHB003732"/>
<dbReference type="InterPro" id="IPR014044">
    <property type="entry name" value="CAP_dom"/>
</dbReference>
<dbReference type="AlphaFoldDB" id="B0VZU1"/>
<evidence type="ECO:0000313" key="5">
    <source>
        <dbReference type="EMBL" id="EDS35183.1"/>
    </source>
</evidence>
<dbReference type="SMART" id="SM00198">
    <property type="entry name" value="SCP"/>
    <property type="match status" value="1"/>
</dbReference>
<evidence type="ECO:0000313" key="7">
    <source>
        <dbReference type="Proteomes" id="UP000002320"/>
    </source>
</evidence>
<dbReference type="OrthoDB" id="337038at2759"/>
<dbReference type="PRINTS" id="PR00837">
    <property type="entry name" value="V5TPXLIKE"/>
</dbReference>
<dbReference type="CDD" id="cd05382">
    <property type="entry name" value="CAP_GAPR1-like"/>
    <property type="match status" value="1"/>
</dbReference>
<comment type="subcellular location">
    <subcellularLocation>
        <location evidence="1">Secreted</location>
    </subcellularLocation>
</comment>
<dbReference type="InterPro" id="IPR034113">
    <property type="entry name" value="SCP_GAPR1-like"/>
</dbReference>
<dbReference type="GO" id="GO:0005576">
    <property type="term" value="C:extracellular region"/>
    <property type="evidence" value="ECO:0007669"/>
    <property type="project" value="UniProtKB-SubCell"/>
</dbReference>
<evidence type="ECO:0000259" key="4">
    <source>
        <dbReference type="SMART" id="SM00198"/>
    </source>
</evidence>
<dbReference type="Pfam" id="PF00188">
    <property type="entry name" value="CAP"/>
    <property type="match status" value="1"/>
</dbReference>
<dbReference type="OMA" id="AKSAQKW"/>
<dbReference type="PANTHER" id="PTHR10334">
    <property type="entry name" value="CYSTEINE-RICH SECRETORY PROTEIN-RELATED"/>
    <property type="match status" value="1"/>
</dbReference>
<evidence type="ECO:0000256" key="2">
    <source>
        <dbReference type="ARBA" id="ARBA00022525"/>
    </source>
</evidence>
<protein>
    <submittedName>
        <fullName evidence="5">Cysteine-rich venom protein</fullName>
    </submittedName>
</protein>
<dbReference type="Proteomes" id="UP000002320">
    <property type="component" value="Unassembled WGS sequence"/>
</dbReference>
<dbReference type="InterPro" id="IPR001283">
    <property type="entry name" value="CRISP-related"/>
</dbReference>
<reference evidence="5" key="1">
    <citation type="submission" date="2007-03" db="EMBL/GenBank/DDBJ databases">
        <title>Annotation of Culex pipiens quinquefasciatus.</title>
        <authorList>
            <consortium name="The Broad Institute Genome Sequencing Platform"/>
            <person name="Atkinson P.W."/>
            <person name="Hemingway J."/>
            <person name="Christensen B.M."/>
            <person name="Higgs S."/>
            <person name="Kodira C."/>
            <person name="Hannick L."/>
            <person name="Megy K."/>
            <person name="O'Leary S."/>
            <person name="Pearson M."/>
            <person name="Haas B.J."/>
            <person name="Mauceli E."/>
            <person name="Wortman J.R."/>
            <person name="Lee N.H."/>
            <person name="Guigo R."/>
            <person name="Stanke M."/>
            <person name="Alvarado L."/>
            <person name="Amedeo P."/>
            <person name="Antoine C.H."/>
            <person name="Arensburger P."/>
            <person name="Bidwell S.L."/>
            <person name="Crawford M."/>
            <person name="Camaro F."/>
            <person name="Devon K."/>
            <person name="Engels R."/>
            <person name="Hammond M."/>
            <person name="Howarth C."/>
            <person name="Koehrsen M."/>
            <person name="Lawson D."/>
            <person name="Montgomery P."/>
            <person name="Nene V."/>
            <person name="Nusbaum C."/>
            <person name="Puiu D."/>
            <person name="Romero-Severson J."/>
            <person name="Severson D.W."/>
            <person name="Shumway M."/>
            <person name="Sisk P."/>
            <person name="Stolte C."/>
            <person name="Zeng Q."/>
            <person name="Eisenstadt E."/>
            <person name="Fraser-Liggett C."/>
            <person name="Strausberg R."/>
            <person name="Galagan J."/>
            <person name="Birren B."/>
            <person name="Collins F.H."/>
        </authorList>
    </citation>
    <scope>NUCLEOTIDE SEQUENCE [LARGE SCALE GENOMIC DNA]</scope>
    <source>
        <strain evidence="5">JHB</strain>
    </source>
</reference>
<dbReference type="HOGENOM" id="CLU_1256971_0_0_1"/>
<dbReference type="SUPFAM" id="SSF55797">
    <property type="entry name" value="PR-1-like"/>
    <property type="match status" value="1"/>
</dbReference>
<evidence type="ECO:0000256" key="1">
    <source>
        <dbReference type="ARBA" id="ARBA00004613"/>
    </source>
</evidence>
<feature type="domain" description="SCP" evidence="4">
    <location>
        <begin position="92"/>
        <end position="225"/>
    </location>
</feature>